<accession>A0A163CMB3</accession>
<dbReference type="Pfam" id="PF01223">
    <property type="entry name" value="Endonuclease_NS"/>
    <property type="match status" value="1"/>
</dbReference>
<comment type="caution">
    <text evidence="7">The sequence shown here is derived from an EMBL/GenBank/DDBJ whole genome shotgun (WGS) entry which is preliminary data.</text>
</comment>
<dbReference type="STRING" id="1642818.AWE51_03720"/>
<dbReference type="Gene3D" id="3.40.570.10">
    <property type="entry name" value="Extracellular Endonuclease, subunit A"/>
    <property type="match status" value="1"/>
</dbReference>
<keyword evidence="8" id="KW-1185">Reference proteome</keyword>
<dbReference type="EMBL" id="LQRT01000002">
    <property type="protein sequence ID" value="KZS42562.1"/>
    <property type="molecule type" value="Genomic_DNA"/>
</dbReference>
<proteinExistence type="predicted"/>
<dbReference type="Proteomes" id="UP000076715">
    <property type="component" value="Unassembled WGS sequence"/>
</dbReference>
<dbReference type="SMART" id="SM00477">
    <property type="entry name" value="NUC"/>
    <property type="match status" value="1"/>
</dbReference>
<evidence type="ECO:0000256" key="2">
    <source>
        <dbReference type="PIRSR" id="PIRSR640255-2"/>
    </source>
</evidence>
<keyword evidence="7" id="KW-0540">Nuclease</keyword>
<dbReference type="PANTHER" id="PTHR13966">
    <property type="entry name" value="ENDONUCLEASE RELATED"/>
    <property type="match status" value="1"/>
</dbReference>
<feature type="binding site" evidence="2">
    <location>
        <position position="347"/>
    </location>
    <ligand>
        <name>Mg(2+)</name>
        <dbReference type="ChEBI" id="CHEBI:18420"/>
        <note>catalytic</note>
    </ligand>
</feature>
<dbReference type="GO" id="GO:0046872">
    <property type="term" value="F:metal ion binding"/>
    <property type="evidence" value="ECO:0007669"/>
    <property type="project" value="UniProtKB-KW"/>
</dbReference>
<evidence type="ECO:0000313" key="7">
    <source>
        <dbReference type="EMBL" id="KZS42562.1"/>
    </source>
</evidence>
<dbReference type="CDD" id="cd00091">
    <property type="entry name" value="NUC"/>
    <property type="match status" value="1"/>
</dbReference>
<organism evidence="7 8">
    <name type="scientific">Aquimarina aggregata</name>
    <dbReference type="NCBI Taxonomy" id="1642818"/>
    <lineage>
        <taxon>Bacteria</taxon>
        <taxon>Pseudomonadati</taxon>
        <taxon>Bacteroidota</taxon>
        <taxon>Flavobacteriia</taxon>
        <taxon>Flavobacteriales</taxon>
        <taxon>Flavobacteriaceae</taxon>
        <taxon>Aquimarina</taxon>
    </lineage>
</organism>
<evidence type="ECO:0000313" key="8">
    <source>
        <dbReference type="Proteomes" id="UP000076715"/>
    </source>
</evidence>
<gene>
    <name evidence="7" type="ORF">AWE51_03720</name>
</gene>
<dbReference type="InterPro" id="IPR020821">
    <property type="entry name" value="ENPP1-3/EXOG-like_nuc-like"/>
</dbReference>
<feature type="signal peptide" evidence="4">
    <location>
        <begin position="1"/>
        <end position="26"/>
    </location>
</feature>
<dbReference type="SMART" id="SM00892">
    <property type="entry name" value="Endonuclease_NS"/>
    <property type="match status" value="1"/>
</dbReference>
<dbReference type="InterPro" id="IPR044925">
    <property type="entry name" value="His-Me_finger_sf"/>
</dbReference>
<keyword evidence="2" id="KW-0479">Metal-binding</keyword>
<keyword evidence="7" id="KW-0255">Endonuclease</keyword>
<dbReference type="PANTHER" id="PTHR13966:SF5">
    <property type="entry name" value="ENDONUCLEASE G, MITOCHONDRIAL"/>
    <property type="match status" value="1"/>
</dbReference>
<dbReference type="InterPro" id="IPR044929">
    <property type="entry name" value="DNA/RNA_non-sp_Endonuclease_sf"/>
</dbReference>
<sequence length="478" mass="52561">MRLLNVNFIILFIATTLLITSCNTNDDDVYEPIVSMPLTINGELDAATNFYDNQGPHEHNFSGKRSSGFTEGYESGSKPRYATGNVTLSSSGNWTFSDALIGTLSRDRKFGRKSVRMRNTGYVVMSFNMDNGARTVRVRHAKYGNDGNSSWRLIASYDNGASWSFVGTTVNTASTTLNTVSFEVNETRSVRYGISKTSGGSNRINIDNLEIVTEGTGGGDGDGGNNGGSGRNSNIAFGNPSNANSSANNYFLSKPEFTLSYNNNNGTPNWVSWHLNSDWLGNRGRCNCFQQDRSLPSSFNRITENEYRGSGFHRGHICPSADRTVTAQENENTFFMTNMAPQAPRNNTRPWVGLERYLRTLVNNGNEIHIISGVSGTGGTGSNGFRTTLSNGRINVPDSFWKVALVLRNGSNDINRVTTSTRIIAINVPNDQNVSSDWRQYTTTVDAIESLTGYDLFENIPNDIEAVLEARLANRSFN</sequence>
<dbReference type="GO" id="GO:0003676">
    <property type="term" value="F:nucleic acid binding"/>
    <property type="evidence" value="ECO:0007669"/>
    <property type="project" value="InterPro"/>
</dbReference>
<dbReference type="OrthoDB" id="9811262at2"/>
<evidence type="ECO:0000256" key="3">
    <source>
        <dbReference type="SAM" id="MobiDB-lite"/>
    </source>
</evidence>
<evidence type="ECO:0000256" key="1">
    <source>
        <dbReference type="PIRSR" id="PIRSR640255-1"/>
    </source>
</evidence>
<protein>
    <submittedName>
        <fullName evidence="7">Endonuclease</fullName>
    </submittedName>
</protein>
<evidence type="ECO:0000259" key="5">
    <source>
        <dbReference type="SMART" id="SM00477"/>
    </source>
</evidence>
<dbReference type="InterPro" id="IPR040255">
    <property type="entry name" value="Non-specific_endonuclease"/>
</dbReference>
<feature type="active site" description="Proton acceptor" evidence="1">
    <location>
        <position position="316"/>
    </location>
</feature>
<dbReference type="GO" id="GO:0004519">
    <property type="term" value="F:endonuclease activity"/>
    <property type="evidence" value="ECO:0007669"/>
    <property type="project" value="UniProtKB-KW"/>
</dbReference>
<dbReference type="PROSITE" id="PS51257">
    <property type="entry name" value="PROKAR_LIPOPROTEIN"/>
    <property type="match status" value="1"/>
</dbReference>
<feature type="region of interest" description="Disordered" evidence="3">
    <location>
        <begin position="215"/>
        <end position="239"/>
    </location>
</feature>
<evidence type="ECO:0000256" key="4">
    <source>
        <dbReference type="SAM" id="SignalP"/>
    </source>
</evidence>
<dbReference type="SUPFAM" id="SSF54060">
    <property type="entry name" value="His-Me finger endonucleases"/>
    <property type="match status" value="1"/>
</dbReference>
<keyword evidence="4" id="KW-0732">Signal</keyword>
<feature type="domain" description="DNA/RNA non-specific endonuclease/pyrophosphatase/phosphodiesterase" evidence="6">
    <location>
        <begin position="253"/>
        <end position="463"/>
    </location>
</feature>
<dbReference type="RefSeq" id="WP_066310511.1">
    <property type="nucleotide sequence ID" value="NZ_LQRT01000002.1"/>
</dbReference>
<feature type="chain" id="PRO_5007842050" evidence="4">
    <location>
        <begin position="27"/>
        <end position="478"/>
    </location>
</feature>
<feature type="region of interest" description="Disordered" evidence="3">
    <location>
        <begin position="55"/>
        <end position="76"/>
    </location>
</feature>
<name>A0A163CMB3_9FLAO</name>
<evidence type="ECO:0000259" key="6">
    <source>
        <dbReference type="SMART" id="SM00892"/>
    </source>
</evidence>
<reference evidence="7 8" key="1">
    <citation type="submission" date="2016-01" db="EMBL/GenBank/DDBJ databases">
        <title>The draft genome sequence of Aquimarina sp. RZW4-3-2.</title>
        <authorList>
            <person name="Wang Y."/>
        </authorList>
    </citation>
    <scope>NUCLEOTIDE SEQUENCE [LARGE SCALE GENOMIC DNA]</scope>
    <source>
        <strain evidence="7 8">RZW4-3-2</strain>
    </source>
</reference>
<dbReference type="GO" id="GO:0016787">
    <property type="term" value="F:hydrolase activity"/>
    <property type="evidence" value="ECO:0007669"/>
    <property type="project" value="InterPro"/>
</dbReference>
<dbReference type="AlphaFoldDB" id="A0A163CMB3"/>
<feature type="domain" description="ENPP1-3/EXOG-like endonuclease/phosphodiesterase" evidence="5">
    <location>
        <begin position="254"/>
        <end position="463"/>
    </location>
</feature>
<keyword evidence="7" id="KW-0378">Hydrolase</keyword>
<dbReference type="InterPro" id="IPR001604">
    <property type="entry name" value="Endo_G_ENPP1-like_dom"/>
</dbReference>
<feature type="compositionally biased region" description="Gly residues" evidence="3">
    <location>
        <begin position="215"/>
        <end position="230"/>
    </location>
</feature>